<dbReference type="PANTHER" id="PTHR12298:SF4">
    <property type="entry name" value="PROGRAMMED CELL DEATH PROTEIN 2"/>
    <property type="match status" value="1"/>
</dbReference>
<dbReference type="Proteomes" id="UP001141552">
    <property type="component" value="Unassembled WGS sequence"/>
</dbReference>
<dbReference type="InterPro" id="IPR007320">
    <property type="entry name" value="PDCD2_C"/>
</dbReference>
<evidence type="ECO:0000256" key="2">
    <source>
        <dbReference type="SAM" id="Phobius"/>
    </source>
</evidence>
<sequence>MNSPVNGDSTEKLKGLQISPLDDEEEDIEEEGEEEQVVVGEDDDYDDDEDEEEEEVTLGFLDKPAKPWSLLREAFPSKAGGAPAWLDPINLPSGKSCLCDMCEEPLQFVLQVYANLPDKDSTFHRTLFVFMCTSMKCLLRDQHEQWKHGPEKPMRCVKFHYASGVVPGKQKKFVVAARKHVTNLAVNILSFLLNYLVLILAVGPLWLRRLKAIASKTLWPEYEIYDGYESDDTEMSDDGRYAKSLVSRSGRDDTMNILDSFERDSDKKCWAAYEERIGKAKGQVLRNPGAKPLWPLSRGQLAKADIPKCCHCKGPMIFEFQIMSQLLYKFRIENDVDSLDWLTIVVYTCEASCDARIGDKLEKIVYEVKFEPSAGGSVCKMINHYHAKDVVEVNKEDIKARYEKVVGLSKVVESYLLANPHLFSFPVFLCNNKTTELPPRQLLFQIQPCCFTLRLRYPVDRRELEEMNSPVNGDSTEKLKGLQISPLDEEEEDIEEEGEEEQVVVEEDDDYEDDEDEEEGEEVKLGFLRKPAKPWLLLRQAFPSKAGGAPAWLDPINLPSGKCCLCDMCEEPLQFVLQVYAALPKDSTYHRTLFVFMCTSMKCLLRDQHEQWKRGPVKPMRCVKFHYATGVVPGKEKKFVVAARKHVTARRNIRPCTGDQVTNLAVNILSFLLNYLVLILAVGPLCCEQNLVAREDSDEECWVAYQDQINKARAQVLRYSRNPGAKPLWPRSRGQLAKADIPKCCHCKGPMIFEFQIMSQLLYKFRVENDVDSLDWLTIVVYTCEASCDASVIYKEEFP</sequence>
<dbReference type="OrthoDB" id="443682at2759"/>
<feature type="region of interest" description="Disordered" evidence="1">
    <location>
        <begin position="467"/>
        <end position="523"/>
    </location>
</feature>
<reference evidence="4" key="1">
    <citation type="submission" date="2022-02" db="EMBL/GenBank/DDBJ databases">
        <authorList>
            <person name="Henning P.M."/>
            <person name="McCubbin A.G."/>
            <person name="Shore J.S."/>
        </authorList>
    </citation>
    <scope>NUCLEOTIDE SEQUENCE</scope>
    <source>
        <strain evidence="4">F60SS</strain>
        <tissue evidence="4">Leaves</tissue>
    </source>
</reference>
<proteinExistence type="predicted"/>
<feature type="non-terminal residue" evidence="4">
    <location>
        <position position="799"/>
    </location>
</feature>
<gene>
    <name evidence="4" type="ORF">Tsubulata_027764</name>
</gene>
<keyword evidence="2" id="KW-0472">Membrane</keyword>
<keyword evidence="2" id="KW-0812">Transmembrane</keyword>
<feature type="compositionally biased region" description="Acidic residues" evidence="1">
    <location>
        <begin position="487"/>
        <end position="521"/>
    </location>
</feature>
<protein>
    <recommendedName>
        <fullName evidence="3">Programmed cell death protein 2 C-terminal domain-containing protein</fullName>
    </recommendedName>
</protein>
<feature type="transmembrane region" description="Helical" evidence="2">
    <location>
        <begin position="184"/>
        <end position="207"/>
    </location>
</feature>
<dbReference type="PANTHER" id="PTHR12298">
    <property type="entry name" value="PCDC2 PROGRAMMED CELL DEATH PROTEIN 2 -RELATED"/>
    <property type="match status" value="1"/>
</dbReference>
<dbReference type="EMBL" id="JAKUCV010000697">
    <property type="protein sequence ID" value="KAJ4849106.1"/>
    <property type="molecule type" value="Genomic_DNA"/>
</dbReference>
<dbReference type="GO" id="GO:0005737">
    <property type="term" value="C:cytoplasm"/>
    <property type="evidence" value="ECO:0007669"/>
    <property type="project" value="InterPro"/>
</dbReference>
<keyword evidence="5" id="KW-1185">Reference proteome</keyword>
<keyword evidence="2" id="KW-1133">Transmembrane helix</keyword>
<feature type="region of interest" description="Disordered" evidence="1">
    <location>
        <begin position="1"/>
        <end position="55"/>
    </location>
</feature>
<evidence type="ECO:0000259" key="3">
    <source>
        <dbReference type="Pfam" id="PF04194"/>
    </source>
</evidence>
<feature type="domain" description="Programmed cell death protein 2 C-terminal" evidence="3">
    <location>
        <begin position="268"/>
        <end position="357"/>
    </location>
</feature>
<feature type="compositionally biased region" description="Acidic residues" evidence="1">
    <location>
        <begin position="21"/>
        <end position="55"/>
    </location>
</feature>
<name>A0A9Q0JNA0_9ROSI</name>
<comment type="caution">
    <text evidence="4">The sequence shown here is derived from an EMBL/GenBank/DDBJ whole genome shotgun (WGS) entry which is preliminary data.</text>
</comment>
<dbReference type="AlphaFoldDB" id="A0A9Q0JNA0"/>
<dbReference type="Gene3D" id="3.30.530.20">
    <property type="match status" value="1"/>
</dbReference>
<evidence type="ECO:0000313" key="4">
    <source>
        <dbReference type="EMBL" id="KAJ4849106.1"/>
    </source>
</evidence>
<dbReference type="Pfam" id="PF04194">
    <property type="entry name" value="PDCD2_C"/>
    <property type="match status" value="2"/>
</dbReference>
<dbReference type="InterPro" id="IPR023393">
    <property type="entry name" value="START-like_dom_sf"/>
</dbReference>
<dbReference type="SUPFAM" id="SSF55961">
    <property type="entry name" value="Bet v1-like"/>
    <property type="match status" value="1"/>
</dbReference>
<reference evidence="4" key="2">
    <citation type="journal article" date="2023" name="Plants (Basel)">
        <title>Annotation of the Turnera subulata (Passifloraceae) Draft Genome Reveals the S-Locus Evolved after the Divergence of Turneroideae from Passifloroideae in a Stepwise Manner.</title>
        <authorList>
            <person name="Henning P.M."/>
            <person name="Roalson E.H."/>
            <person name="Mir W."/>
            <person name="McCubbin A.G."/>
            <person name="Shore J.S."/>
        </authorList>
    </citation>
    <scope>NUCLEOTIDE SEQUENCE</scope>
    <source>
        <strain evidence="4">F60SS</strain>
    </source>
</reference>
<evidence type="ECO:0000256" key="1">
    <source>
        <dbReference type="SAM" id="MobiDB-lite"/>
    </source>
</evidence>
<evidence type="ECO:0000313" key="5">
    <source>
        <dbReference type="Proteomes" id="UP001141552"/>
    </source>
</evidence>
<accession>A0A9Q0JNA0</accession>
<feature type="domain" description="Programmed cell death protein 2 C-terminal" evidence="3">
    <location>
        <begin position="700"/>
        <end position="798"/>
    </location>
</feature>
<organism evidence="4 5">
    <name type="scientific">Turnera subulata</name>
    <dbReference type="NCBI Taxonomy" id="218843"/>
    <lineage>
        <taxon>Eukaryota</taxon>
        <taxon>Viridiplantae</taxon>
        <taxon>Streptophyta</taxon>
        <taxon>Embryophyta</taxon>
        <taxon>Tracheophyta</taxon>
        <taxon>Spermatophyta</taxon>
        <taxon>Magnoliopsida</taxon>
        <taxon>eudicotyledons</taxon>
        <taxon>Gunneridae</taxon>
        <taxon>Pentapetalae</taxon>
        <taxon>rosids</taxon>
        <taxon>fabids</taxon>
        <taxon>Malpighiales</taxon>
        <taxon>Passifloraceae</taxon>
        <taxon>Turnera</taxon>
    </lineage>
</organism>